<evidence type="ECO:0000313" key="5">
    <source>
        <dbReference type="Proteomes" id="UP001150062"/>
    </source>
</evidence>
<accession>A0ABQ8Z085</accession>
<dbReference type="InterPro" id="IPR016024">
    <property type="entry name" value="ARM-type_fold"/>
</dbReference>
<feature type="compositionally biased region" description="Basic and acidic residues" evidence="2">
    <location>
        <begin position="374"/>
        <end position="383"/>
    </location>
</feature>
<organism evidence="4 5">
    <name type="scientific">Anaeramoeba flamelloides</name>
    <dbReference type="NCBI Taxonomy" id="1746091"/>
    <lineage>
        <taxon>Eukaryota</taxon>
        <taxon>Metamonada</taxon>
        <taxon>Anaeramoebidae</taxon>
        <taxon>Anaeramoeba</taxon>
    </lineage>
</organism>
<feature type="region of interest" description="Disordered" evidence="2">
    <location>
        <begin position="367"/>
        <end position="388"/>
    </location>
</feature>
<comment type="caution">
    <text evidence="4">The sequence shown here is derived from an EMBL/GenBank/DDBJ whole genome shotgun (WGS) entry which is preliminary data.</text>
</comment>
<evidence type="ECO:0000256" key="1">
    <source>
        <dbReference type="ARBA" id="ARBA00022737"/>
    </source>
</evidence>
<evidence type="ECO:0000256" key="2">
    <source>
        <dbReference type="SAM" id="MobiDB-lite"/>
    </source>
</evidence>
<name>A0ABQ8Z085_9EUKA</name>
<reference evidence="4" key="1">
    <citation type="submission" date="2022-08" db="EMBL/GenBank/DDBJ databases">
        <title>Novel sulfate-reducing endosymbionts in the free-living metamonad Anaeramoeba.</title>
        <authorList>
            <person name="Jerlstrom-Hultqvist J."/>
            <person name="Cepicka I."/>
            <person name="Gallot-Lavallee L."/>
            <person name="Salas-Leiva D."/>
            <person name="Curtis B.A."/>
            <person name="Zahonova K."/>
            <person name="Pipaliya S."/>
            <person name="Dacks J."/>
            <person name="Roger A.J."/>
        </authorList>
    </citation>
    <scope>NUCLEOTIDE SEQUENCE</scope>
    <source>
        <strain evidence="4">Schooner1</strain>
    </source>
</reference>
<dbReference type="SMART" id="SM00185">
    <property type="entry name" value="ARM"/>
    <property type="match status" value="5"/>
</dbReference>
<evidence type="ECO:0000313" key="4">
    <source>
        <dbReference type="EMBL" id="KAJ6250276.1"/>
    </source>
</evidence>
<dbReference type="InterPro" id="IPR052441">
    <property type="entry name" value="Armadillo-Ser/Thr_Kinase"/>
</dbReference>
<dbReference type="PANTHER" id="PTHR46618">
    <property type="entry name" value="ARMADILLO REPEAT-CONTAINING PROTEIN 3"/>
    <property type="match status" value="1"/>
</dbReference>
<evidence type="ECO:0000256" key="3">
    <source>
        <dbReference type="SAM" id="Phobius"/>
    </source>
</evidence>
<protein>
    <submittedName>
        <fullName evidence="4">Armadillo repeat-containing protein 4 armc4</fullName>
    </submittedName>
</protein>
<keyword evidence="1" id="KW-0677">Repeat</keyword>
<dbReference type="Proteomes" id="UP001150062">
    <property type="component" value="Unassembled WGS sequence"/>
</dbReference>
<dbReference type="PANTHER" id="PTHR46618:SF1">
    <property type="entry name" value="ARMADILLO REPEAT-CONTAINING PROTEIN 3"/>
    <property type="match status" value="1"/>
</dbReference>
<gene>
    <name evidence="4" type="ORF">M0813_16332</name>
</gene>
<proteinExistence type="predicted"/>
<keyword evidence="3" id="KW-1133">Transmembrane helix</keyword>
<dbReference type="SUPFAM" id="SSF48371">
    <property type="entry name" value="ARM repeat"/>
    <property type="match status" value="1"/>
</dbReference>
<keyword evidence="3" id="KW-0812">Transmembrane</keyword>
<keyword evidence="5" id="KW-1185">Reference proteome</keyword>
<dbReference type="Gene3D" id="1.25.10.10">
    <property type="entry name" value="Leucine-rich Repeat Variant"/>
    <property type="match status" value="3"/>
</dbReference>
<sequence length="588" mass="66816">MDSCKKNYKCFLESDRFKLIGIAGVGIGIGYAYLKQAKSIKLRSDEPKFLKTLQEGNEEQVTKALLQIIEKIKKSKEKQEVPFHDNFKTKSFSLLMNLFGSENKHTSSLAALVLSKFLNDGVYCNKLETLEGIEKLISKIKELTLLLNEEPNQEYLINYLKLLFKIIKIGQKKSVLRIVQNDGIATLGSLLHNEDLNDECLVLILKNLTWCCEFYKTIPLMLEKQDILMVVKPLLESSNEKIVEYSSSLINDYSENTELCQKLDQAGIVKELTQLILSSKNDEILCNTSLSLTKLMADRQISDLICIEYEIVPYIIDKLLRSKNKNLNYCGCQFIEIAAKASVSNKVLIRECGAFPVLISLLDKNNEDDDDKKDDENKNKENNNQKNKNQKLLQQTISTIKELTVQSTRTNNVKYLRELNILPKIISCFKDCKSEKMQLNLVIIIGNFSCSTATARIELMKSGVLTNLTKLLLSTNDVNLTRNLVCTYANLLISAEVHKELYNNGGIEAMLKSLESTDQQTQYGALIGLRNIFLNMNEDLQFYEKLHEYLLSLNILPRLARLAEQNTGNMKLFIQGILKILAPNVGMI</sequence>
<keyword evidence="3" id="KW-0472">Membrane</keyword>
<dbReference type="InterPro" id="IPR000225">
    <property type="entry name" value="Armadillo"/>
</dbReference>
<dbReference type="EMBL" id="JAOAOG010000084">
    <property type="protein sequence ID" value="KAJ6250276.1"/>
    <property type="molecule type" value="Genomic_DNA"/>
</dbReference>
<feature type="transmembrane region" description="Helical" evidence="3">
    <location>
        <begin position="17"/>
        <end position="34"/>
    </location>
</feature>
<dbReference type="InterPro" id="IPR011989">
    <property type="entry name" value="ARM-like"/>
</dbReference>